<dbReference type="InterPro" id="IPR004360">
    <property type="entry name" value="Glyas_Fos-R_dOase_dom"/>
</dbReference>
<dbReference type="AlphaFoldDB" id="A0A8A2VBW6"/>
<evidence type="ECO:0000313" key="3">
    <source>
        <dbReference type="Proteomes" id="UP000663203"/>
    </source>
</evidence>
<dbReference type="EMBL" id="CP071462">
    <property type="protein sequence ID" value="QSW98656.1"/>
    <property type="molecule type" value="Genomic_DNA"/>
</dbReference>
<feature type="domain" description="VOC" evidence="1">
    <location>
        <begin position="2"/>
        <end position="125"/>
    </location>
</feature>
<dbReference type="Gene3D" id="3.10.180.10">
    <property type="entry name" value="2,3-Dihydroxybiphenyl 1,2-Dioxygenase, domain 1"/>
    <property type="match status" value="1"/>
</dbReference>
<dbReference type="InterPro" id="IPR037523">
    <property type="entry name" value="VOC_core"/>
</dbReference>
<reference evidence="2 3" key="1">
    <citation type="submission" date="2021-03" db="EMBL/GenBank/DDBJ databases">
        <title>Haloterrigena longa sp. nov. and Haloterrigena limicola sp. nov., extremely halophilic archaea isolated from a salt lake.</title>
        <authorList>
            <person name="Henglin C."/>
        </authorList>
    </citation>
    <scope>NUCLEOTIDE SEQUENCE [LARGE SCALE GENOMIC DNA]</scope>
    <source>
        <strain evidence="2 3">KZCA68</strain>
    </source>
</reference>
<name>A0A8A2VBW6_9EURY</name>
<evidence type="ECO:0000313" key="2">
    <source>
        <dbReference type="EMBL" id="QSW98656.1"/>
    </source>
</evidence>
<dbReference type="KEGG" id="hakz:J0X25_14850"/>
<dbReference type="PANTHER" id="PTHR36113:SF1">
    <property type="entry name" value="GLYOXALASE_BLEOMYCIN RESISTANCE PROTEIN_DIOXYGENASE"/>
    <property type="match status" value="1"/>
</dbReference>
<dbReference type="Pfam" id="PF00903">
    <property type="entry name" value="Glyoxalase"/>
    <property type="match status" value="1"/>
</dbReference>
<evidence type="ECO:0000259" key="1">
    <source>
        <dbReference type="PROSITE" id="PS51819"/>
    </source>
</evidence>
<dbReference type="GeneID" id="63188609"/>
<dbReference type="InterPro" id="IPR051332">
    <property type="entry name" value="Fosfomycin_Res_Enzymes"/>
</dbReference>
<dbReference type="PANTHER" id="PTHR36113">
    <property type="entry name" value="LYASE, PUTATIVE-RELATED-RELATED"/>
    <property type="match status" value="1"/>
</dbReference>
<dbReference type="RefSeq" id="WP_207288265.1">
    <property type="nucleotide sequence ID" value="NZ_CP071462.1"/>
</dbReference>
<keyword evidence="3" id="KW-1185">Reference proteome</keyword>
<proteinExistence type="predicted"/>
<sequence length="127" mass="14146">MDIQHAAIRVSDLEATREFYEEGLGLEYSQDFHTDEGVHNYYVTGDELDTELQFVHDPDSDAGAPEPTGIVHLALRVDDVDAAVERVVDRTDCPVVQEPTTIEPADARAAFVADPDGYEIELFRPLE</sequence>
<accession>A0A8A2VBW6</accession>
<dbReference type="Proteomes" id="UP000663203">
    <property type="component" value="Chromosome"/>
</dbReference>
<gene>
    <name evidence="2" type="ORF">J0X25_14850</name>
</gene>
<dbReference type="SUPFAM" id="SSF54593">
    <property type="entry name" value="Glyoxalase/Bleomycin resistance protein/Dihydroxybiphenyl dioxygenase"/>
    <property type="match status" value="1"/>
</dbReference>
<protein>
    <submittedName>
        <fullName evidence="2">VOC family protein</fullName>
    </submittedName>
</protein>
<dbReference type="InterPro" id="IPR029068">
    <property type="entry name" value="Glyas_Bleomycin-R_OHBP_Dase"/>
</dbReference>
<dbReference type="PROSITE" id="PS51819">
    <property type="entry name" value="VOC"/>
    <property type="match status" value="1"/>
</dbReference>
<organism evidence="2 3">
    <name type="scientific">Haloterrigena alkaliphila</name>
    <dbReference type="NCBI Taxonomy" id="2816475"/>
    <lineage>
        <taxon>Archaea</taxon>
        <taxon>Methanobacteriati</taxon>
        <taxon>Methanobacteriota</taxon>
        <taxon>Stenosarchaea group</taxon>
        <taxon>Halobacteria</taxon>
        <taxon>Halobacteriales</taxon>
        <taxon>Natrialbaceae</taxon>
        <taxon>Haloterrigena</taxon>
    </lineage>
</organism>